<name>A0A2S4HJT6_9GAMM</name>
<evidence type="ECO:0000313" key="4">
    <source>
        <dbReference type="EMBL" id="POP53981.1"/>
    </source>
</evidence>
<dbReference type="InterPro" id="IPR000160">
    <property type="entry name" value="GGDEF_dom"/>
</dbReference>
<keyword evidence="2" id="KW-0472">Membrane</keyword>
<dbReference type="SMART" id="SM00267">
    <property type="entry name" value="GGDEF"/>
    <property type="match status" value="1"/>
</dbReference>
<evidence type="ECO:0000259" key="3">
    <source>
        <dbReference type="PROSITE" id="PS50887"/>
    </source>
</evidence>
<dbReference type="GO" id="GO:0003824">
    <property type="term" value="F:catalytic activity"/>
    <property type="evidence" value="ECO:0007669"/>
    <property type="project" value="UniProtKB-ARBA"/>
</dbReference>
<dbReference type="RefSeq" id="WP_103683179.1">
    <property type="nucleotide sequence ID" value="NZ_PQGG01000009.1"/>
</dbReference>
<dbReference type="InterPro" id="IPR029787">
    <property type="entry name" value="Nucleotide_cyclase"/>
</dbReference>
<feature type="transmembrane region" description="Helical" evidence="2">
    <location>
        <begin position="37"/>
        <end position="56"/>
    </location>
</feature>
<protein>
    <recommendedName>
        <fullName evidence="3">GGDEF domain-containing protein</fullName>
    </recommendedName>
</protein>
<feature type="transmembrane region" description="Helical" evidence="2">
    <location>
        <begin position="141"/>
        <end position="161"/>
    </location>
</feature>
<reference evidence="4" key="1">
    <citation type="submission" date="2018-01" db="EMBL/GenBank/DDBJ databases">
        <authorList>
            <person name="Yu X.-D."/>
        </authorList>
    </citation>
    <scope>NUCLEOTIDE SEQUENCE</scope>
    <source>
        <strain evidence="4">ZX-21</strain>
    </source>
</reference>
<dbReference type="CDD" id="cd01949">
    <property type="entry name" value="GGDEF"/>
    <property type="match status" value="1"/>
</dbReference>
<dbReference type="OrthoDB" id="9812358at2"/>
<dbReference type="InterPro" id="IPR052163">
    <property type="entry name" value="DGC-Regulatory_Protein"/>
</dbReference>
<dbReference type="PROSITE" id="PS50887">
    <property type="entry name" value="GGDEF"/>
    <property type="match status" value="1"/>
</dbReference>
<dbReference type="EMBL" id="PQGG01000009">
    <property type="protein sequence ID" value="POP53981.1"/>
    <property type="molecule type" value="Genomic_DNA"/>
</dbReference>
<dbReference type="PANTHER" id="PTHR46663">
    <property type="entry name" value="DIGUANYLATE CYCLASE DGCT-RELATED"/>
    <property type="match status" value="1"/>
</dbReference>
<feature type="domain" description="GGDEF" evidence="3">
    <location>
        <begin position="246"/>
        <end position="375"/>
    </location>
</feature>
<evidence type="ECO:0000256" key="2">
    <source>
        <dbReference type="SAM" id="Phobius"/>
    </source>
</evidence>
<dbReference type="NCBIfam" id="TIGR00254">
    <property type="entry name" value="GGDEF"/>
    <property type="match status" value="1"/>
</dbReference>
<feature type="transmembrane region" description="Helical" evidence="2">
    <location>
        <begin position="68"/>
        <end position="84"/>
    </location>
</feature>
<keyword evidence="2" id="KW-1133">Transmembrane helix</keyword>
<gene>
    <name evidence="4" type="ORF">C0068_03840</name>
</gene>
<accession>A0A2S4HJT6</accession>
<dbReference type="Proteomes" id="UP000237222">
    <property type="component" value="Unassembled WGS sequence"/>
</dbReference>
<comment type="cofactor">
    <cofactor evidence="1">
        <name>Mg(2+)</name>
        <dbReference type="ChEBI" id="CHEBI:18420"/>
    </cofactor>
</comment>
<dbReference type="Gene3D" id="3.30.70.270">
    <property type="match status" value="1"/>
</dbReference>
<evidence type="ECO:0000256" key="1">
    <source>
        <dbReference type="ARBA" id="ARBA00001946"/>
    </source>
</evidence>
<dbReference type="PANTHER" id="PTHR46663:SF2">
    <property type="entry name" value="GGDEF DOMAIN-CONTAINING PROTEIN"/>
    <property type="match status" value="1"/>
</dbReference>
<dbReference type="Pfam" id="PF00990">
    <property type="entry name" value="GGDEF"/>
    <property type="match status" value="1"/>
</dbReference>
<feature type="transmembrane region" description="Helical" evidence="2">
    <location>
        <begin position="115"/>
        <end position="134"/>
    </location>
</feature>
<keyword evidence="2" id="KW-0812">Transmembrane</keyword>
<sequence length="375" mass="42723">MTKFRRFNLFSLIDPLHSKTYSEGDARLYRHRFTAGLILSAMFYLSIVLFVASYFLPLDDKGLDIVRLLFVFVGFGALLSIYILRALDQRVIATNFFIAVLGLALIYLAVMTGGILSPASICLIIIPAIATLSIDSTAGKIWGVLAVVTWSLLYFAPQLGFDVKKSMPDVDDSLAFYVSILTSHTFIAFVALYYEGTSKRLRLNLLKEKREFHYLANHDAHTGAINRRHFLEILQSEIARCEKSADSFCLFYIDLNDFKKANDEYGHHFGDQILEVFARRLRHRTRASDTVARIGGDEFCVISRDMKSEDDAKCGERRFEAILQEPMSLNEGSYTLKASIGWSIYPEHGKDHEALLKHADQQMYEVKRRKKEGRN</sequence>
<organism evidence="4 5">
    <name type="scientific">Zhongshania marina</name>
    <dbReference type="NCBI Taxonomy" id="2304603"/>
    <lineage>
        <taxon>Bacteria</taxon>
        <taxon>Pseudomonadati</taxon>
        <taxon>Pseudomonadota</taxon>
        <taxon>Gammaproteobacteria</taxon>
        <taxon>Cellvibrionales</taxon>
        <taxon>Spongiibacteraceae</taxon>
        <taxon>Zhongshania</taxon>
    </lineage>
</organism>
<dbReference type="InterPro" id="IPR043128">
    <property type="entry name" value="Rev_trsase/Diguanyl_cyclase"/>
</dbReference>
<feature type="transmembrane region" description="Helical" evidence="2">
    <location>
        <begin position="91"/>
        <end position="109"/>
    </location>
</feature>
<dbReference type="SUPFAM" id="SSF55073">
    <property type="entry name" value="Nucleotide cyclase"/>
    <property type="match status" value="1"/>
</dbReference>
<feature type="transmembrane region" description="Helical" evidence="2">
    <location>
        <begin position="173"/>
        <end position="194"/>
    </location>
</feature>
<comment type="caution">
    <text evidence="4">The sequence shown here is derived from an EMBL/GenBank/DDBJ whole genome shotgun (WGS) entry which is preliminary data.</text>
</comment>
<proteinExistence type="predicted"/>
<dbReference type="FunFam" id="3.30.70.270:FF:000001">
    <property type="entry name" value="Diguanylate cyclase domain protein"/>
    <property type="match status" value="1"/>
</dbReference>
<dbReference type="AlphaFoldDB" id="A0A2S4HJT6"/>
<evidence type="ECO:0000313" key="5">
    <source>
        <dbReference type="Proteomes" id="UP000237222"/>
    </source>
</evidence>